<organism evidence="1 2">
    <name type="scientific">Capnocytophaga cynodegmi</name>
    <dbReference type="NCBI Taxonomy" id="28189"/>
    <lineage>
        <taxon>Bacteria</taxon>
        <taxon>Pseudomonadati</taxon>
        <taxon>Bacteroidota</taxon>
        <taxon>Flavobacteriia</taxon>
        <taxon>Flavobacteriales</taxon>
        <taxon>Flavobacteriaceae</taxon>
        <taxon>Capnocytophaga</taxon>
    </lineage>
</organism>
<protein>
    <submittedName>
        <fullName evidence="1">Uncharacterized protein</fullName>
    </submittedName>
</protein>
<evidence type="ECO:0000313" key="1">
    <source>
        <dbReference type="EMBL" id="CEN36689.1"/>
    </source>
</evidence>
<dbReference type="Proteomes" id="UP000038083">
    <property type="component" value="Unassembled WGS sequence"/>
</dbReference>
<dbReference type="AlphaFoldDB" id="A0A0B7HDL4"/>
<name>A0A0B7HDL4_9FLAO</name>
<proteinExistence type="predicted"/>
<reference evidence="1 2" key="1">
    <citation type="submission" date="2015-01" db="EMBL/GenBank/DDBJ databases">
        <authorList>
            <person name="Xiang T."/>
            <person name="Song Y."/>
            <person name="Huang L."/>
            <person name="Wang B."/>
            <person name="Wu P."/>
        </authorList>
    </citation>
    <scope>NUCLEOTIDE SEQUENCE [LARGE SCALE GENOMIC DNA]</scope>
    <source>
        <strain evidence="1 2">Ccy74</strain>
    </source>
</reference>
<evidence type="ECO:0000313" key="2">
    <source>
        <dbReference type="Proteomes" id="UP000038083"/>
    </source>
</evidence>
<dbReference type="EMBL" id="CDOG01000012">
    <property type="protein sequence ID" value="CEN36689.1"/>
    <property type="molecule type" value="Genomic_DNA"/>
</dbReference>
<gene>
    <name evidence="1" type="ORF">CCYN74_20021</name>
</gene>
<sequence length="51" mass="6052">MNTSEKVFFSPLNLKITIAIRNLVKKINPTEKKKDLKYMLIKFKIRIKKTS</sequence>
<accession>A0A0B7HDL4</accession>